<name>A0A183G984_HELPZ</name>
<dbReference type="Proteomes" id="UP000050761">
    <property type="component" value="Unassembled WGS sequence"/>
</dbReference>
<gene>
    <name evidence="2" type="ORF">HPBE_LOCUS18490</name>
</gene>
<dbReference type="EMBL" id="UZAH01030720">
    <property type="protein sequence ID" value="VDP11790.1"/>
    <property type="molecule type" value="Genomic_DNA"/>
</dbReference>
<feature type="compositionally biased region" description="Basic and acidic residues" evidence="1">
    <location>
        <begin position="222"/>
        <end position="231"/>
    </location>
</feature>
<evidence type="ECO:0000313" key="3">
    <source>
        <dbReference type="Proteomes" id="UP000050761"/>
    </source>
</evidence>
<dbReference type="WBParaSite" id="HPBE_0001849101-mRNA-1">
    <property type="protein sequence ID" value="HPBE_0001849101-mRNA-1"/>
    <property type="gene ID" value="HPBE_0001849101"/>
</dbReference>
<accession>A0A3P8B3U7</accession>
<evidence type="ECO:0000313" key="4">
    <source>
        <dbReference type="WBParaSite" id="HPBE_0001849101-mRNA-1"/>
    </source>
</evidence>
<evidence type="ECO:0000313" key="2">
    <source>
        <dbReference type="EMBL" id="VDP11790.1"/>
    </source>
</evidence>
<evidence type="ECO:0000256" key="1">
    <source>
        <dbReference type="SAM" id="MobiDB-lite"/>
    </source>
</evidence>
<feature type="compositionally biased region" description="Polar residues" evidence="1">
    <location>
        <begin position="232"/>
        <end position="248"/>
    </location>
</feature>
<keyword evidence="3" id="KW-1185">Reference proteome</keyword>
<protein>
    <submittedName>
        <fullName evidence="4">TSC-22/dip/bun family protein</fullName>
    </submittedName>
</protein>
<sequence>MSTSAAVIRANGAVKRFCPDTSPIPAPRTVRVSIADALKEVNDSTAVPLCVKTAFNTMMEELKVVREERDMLFKENLFLRKKLGLPLDLPVGELGDHDAVDSCPPRSTPPTVPTQSGAEHEIERRRSIIISGVPELADASIERRVRYDMLSVHNILFHIGVECLPVSVYRLGRPTASRNRLLKVIFPCSFFQRLAIRRASRLRTFPEKGVYIRASLTQEERARRREAHENISHSQAVASSMGSPTPGN</sequence>
<proteinExistence type="predicted"/>
<dbReference type="AlphaFoldDB" id="A0A183G984"/>
<organism evidence="3 4">
    <name type="scientific">Heligmosomoides polygyrus</name>
    <name type="common">Parasitic roundworm</name>
    <dbReference type="NCBI Taxonomy" id="6339"/>
    <lineage>
        <taxon>Eukaryota</taxon>
        <taxon>Metazoa</taxon>
        <taxon>Ecdysozoa</taxon>
        <taxon>Nematoda</taxon>
        <taxon>Chromadorea</taxon>
        <taxon>Rhabditida</taxon>
        <taxon>Rhabditina</taxon>
        <taxon>Rhabditomorpha</taxon>
        <taxon>Strongyloidea</taxon>
        <taxon>Heligmosomidae</taxon>
        <taxon>Heligmosomoides</taxon>
    </lineage>
</organism>
<feature type="region of interest" description="Disordered" evidence="1">
    <location>
        <begin position="101"/>
        <end position="121"/>
    </location>
</feature>
<dbReference type="OrthoDB" id="5877443at2759"/>
<reference evidence="2 3" key="1">
    <citation type="submission" date="2018-11" db="EMBL/GenBank/DDBJ databases">
        <authorList>
            <consortium name="Pathogen Informatics"/>
        </authorList>
    </citation>
    <scope>NUCLEOTIDE SEQUENCE [LARGE SCALE GENOMIC DNA]</scope>
</reference>
<accession>A0A183G984</accession>
<feature type="region of interest" description="Disordered" evidence="1">
    <location>
        <begin position="222"/>
        <end position="248"/>
    </location>
</feature>
<reference evidence="4" key="2">
    <citation type="submission" date="2019-09" db="UniProtKB">
        <authorList>
            <consortium name="WormBaseParasite"/>
        </authorList>
    </citation>
    <scope>IDENTIFICATION</scope>
</reference>